<feature type="transmembrane region" description="Helical" evidence="1">
    <location>
        <begin position="29"/>
        <end position="46"/>
    </location>
</feature>
<reference evidence="2 3" key="1">
    <citation type="submission" date="2024-05" db="EMBL/GenBank/DDBJ databases">
        <authorList>
            <person name="Haq I."/>
            <person name="Ullah Z."/>
            <person name="Ahmad R."/>
            <person name="Li M."/>
            <person name="Tong Y."/>
        </authorList>
    </citation>
    <scope>NUCLEOTIDE SEQUENCE [LARGE SCALE GENOMIC DNA]</scope>
    <source>
        <strain evidence="2 3">16A2E</strain>
    </source>
</reference>
<name>A0ABU9XDR6_9BACI</name>
<evidence type="ECO:0000256" key="1">
    <source>
        <dbReference type="SAM" id="Phobius"/>
    </source>
</evidence>
<dbReference type="RefSeq" id="WP_345823621.1">
    <property type="nucleotide sequence ID" value="NZ_JBDIML010000001.1"/>
</dbReference>
<accession>A0ABU9XDR6</accession>
<feature type="transmembrane region" description="Helical" evidence="1">
    <location>
        <begin position="75"/>
        <end position="93"/>
    </location>
</feature>
<feature type="transmembrane region" description="Helical" evidence="1">
    <location>
        <begin position="128"/>
        <end position="148"/>
    </location>
</feature>
<feature type="transmembrane region" description="Helical" evidence="1">
    <location>
        <begin position="99"/>
        <end position="121"/>
    </location>
</feature>
<comment type="caution">
    <text evidence="2">The sequence shown here is derived from an EMBL/GenBank/DDBJ whole genome shotgun (WGS) entry which is preliminary data.</text>
</comment>
<feature type="transmembrane region" description="Helical" evidence="1">
    <location>
        <begin position="6"/>
        <end position="22"/>
    </location>
</feature>
<feature type="transmembrane region" description="Helical" evidence="1">
    <location>
        <begin position="160"/>
        <end position="177"/>
    </location>
</feature>
<dbReference type="Proteomes" id="UP001444625">
    <property type="component" value="Unassembled WGS sequence"/>
</dbReference>
<dbReference type="EMBL" id="JBDIML010000001">
    <property type="protein sequence ID" value="MEN2766165.1"/>
    <property type="molecule type" value="Genomic_DNA"/>
</dbReference>
<dbReference type="PIRSF" id="PIRSF036710">
    <property type="entry name" value="YphA_Bacsu"/>
    <property type="match status" value="1"/>
</dbReference>
<feature type="transmembrane region" description="Helical" evidence="1">
    <location>
        <begin position="52"/>
        <end position="70"/>
    </location>
</feature>
<protein>
    <submittedName>
        <fullName evidence="2">Uncharacterized protein</fullName>
    </submittedName>
</protein>
<organism evidence="2 3">
    <name type="scientific">Ornithinibacillus xuwenensis</name>
    <dbReference type="NCBI Taxonomy" id="3144668"/>
    <lineage>
        <taxon>Bacteria</taxon>
        <taxon>Bacillati</taxon>
        <taxon>Bacillota</taxon>
        <taxon>Bacilli</taxon>
        <taxon>Bacillales</taxon>
        <taxon>Bacillaceae</taxon>
        <taxon>Ornithinibacillus</taxon>
    </lineage>
</organism>
<evidence type="ECO:0000313" key="2">
    <source>
        <dbReference type="EMBL" id="MEN2766165.1"/>
    </source>
</evidence>
<dbReference type="Pfam" id="PF24124">
    <property type="entry name" value="YphA"/>
    <property type="match status" value="1"/>
</dbReference>
<sequence>MEGVYFYWFCWLFWIVITFLMPKSKKRTVLAVWLLVIITVSNLYLSFNYIEISMSFLLIIVGSFISISLLSRIGFSIFSAFTIMIGFTSLLIWEAHAPVWIFMPRLLIIPIICVLLITFIAKGLQKRMTLVTLGLCGGEFLYSVMVSRFSIRQTIGEREFLDTLLIVLFILVCLEVIQKGREKFILVIRKA</sequence>
<keyword evidence="1" id="KW-0472">Membrane</keyword>
<keyword evidence="1" id="KW-0812">Transmembrane</keyword>
<gene>
    <name evidence="2" type="ORF">ABC228_03120</name>
</gene>
<evidence type="ECO:0000313" key="3">
    <source>
        <dbReference type="Proteomes" id="UP001444625"/>
    </source>
</evidence>
<proteinExistence type="predicted"/>
<dbReference type="InterPro" id="IPR014617">
    <property type="entry name" value="YphA_Bacsu"/>
</dbReference>
<keyword evidence="1" id="KW-1133">Transmembrane helix</keyword>
<keyword evidence="3" id="KW-1185">Reference proteome</keyword>